<dbReference type="Gene3D" id="3.40.50.150">
    <property type="entry name" value="Vaccinia Virus protein VP39"/>
    <property type="match status" value="1"/>
</dbReference>
<organism evidence="1 2">
    <name type="scientific">candidate division WS6 bacterium RIFOXYB1_FULL_33_14</name>
    <dbReference type="NCBI Taxonomy" id="1817896"/>
    <lineage>
        <taxon>Bacteria</taxon>
        <taxon>Candidatus Dojkabacteria</taxon>
    </lineage>
</organism>
<dbReference type="InterPro" id="IPR029063">
    <property type="entry name" value="SAM-dependent_MTases_sf"/>
</dbReference>
<accession>A0A1F4UHS8</accession>
<evidence type="ECO:0000313" key="1">
    <source>
        <dbReference type="EMBL" id="OGC43773.1"/>
    </source>
</evidence>
<dbReference type="Proteomes" id="UP000177434">
    <property type="component" value="Unassembled WGS sequence"/>
</dbReference>
<proteinExistence type="predicted"/>
<name>A0A1F4UHS8_9BACT</name>
<dbReference type="SUPFAM" id="SSF53335">
    <property type="entry name" value="S-adenosyl-L-methionine-dependent methyltransferases"/>
    <property type="match status" value="1"/>
</dbReference>
<gene>
    <name evidence="1" type="ORF">A2400_02735</name>
</gene>
<dbReference type="EMBL" id="MEUN01000109">
    <property type="protein sequence ID" value="OGC43773.1"/>
    <property type="molecule type" value="Genomic_DNA"/>
</dbReference>
<sequence length="550" mass="63202">MEKEIQKWGDNLKYPEIYPRLENFAPKELLNYEIANMITAYQKRENLDSLNIAELGAGPAPISKILTQTDPQAYQCKAFDINPKMRGEESLSFEYDSNFDLTDPTLPEEELGKYDVVVLENVLYATSMSPNGTGKYTHDEANLLKVATLKKAAAMLKPEGILILTDPLNKTEDFGIGRIIEFLNKEREAISELNRGKKNLLEVFLKNLTDKEMRKMLKINKKIMAKAVLNDEKEMSNIIQYTNLFYPPIYWNPDTYLGSNLTTVLRRNDEKIKLDNCESTILNNPILLEGRSNPKILHWIGEFRKRIYAMSNATNNLPEVDKYDIKPEGIIAVYPSKNGLGIGATATLQQRGEIGLDIEHLMKPEKNSFYNQMIQEISSKSKQIADKIASGKEIKFAEIRRLAADNLSHSDFVKFFQSLCDIFFNYSKKNDIDVVLFVSDEKRAKAFNIANRKAQFQKIEGFKLNRENPEFQTMMVCAANYFFKDWKSILSEDEIKYINDLSLLITNGDIWSDVIKDKPEKNQYQNAVKKLLDTAPDNVSIYFTDYPMYD</sequence>
<protein>
    <submittedName>
        <fullName evidence="1">Uncharacterized protein</fullName>
    </submittedName>
</protein>
<comment type="caution">
    <text evidence="1">The sequence shown here is derived from an EMBL/GenBank/DDBJ whole genome shotgun (WGS) entry which is preliminary data.</text>
</comment>
<evidence type="ECO:0000313" key="2">
    <source>
        <dbReference type="Proteomes" id="UP000177434"/>
    </source>
</evidence>
<reference evidence="1 2" key="1">
    <citation type="journal article" date="2016" name="Nat. Commun.">
        <title>Thousands of microbial genomes shed light on interconnected biogeochemical processes in an aquifer system.</title>
        <authorList>
            <person name="Anantharaman K."/>
            <person name="Brown C.T."/>
            <person name="Hug L.A."/>
            <person name="Sharon I."/>
            <person name="Castelle C.J."/>
            <person name="Probst A.J."/>
            <person name="Thomas B.C."/>
            <person name="Singh A."/>
            <person name="Wilkins M.J."/>
            <person name="Karaoz U."/>
            <person name="Brodie E.L."/>
            <person name="Williams K.H."/>
            <person name="Hubbard S.S."/>
            <person name="Banfield J.F."/>
        </authorList>
    </citation>
    <scope>NUCLEOTIDE SEQUENCE [LARGE SCALE GENOMIC DNA]</scope>
</reference>
<dbReference type="Pfam" id="PF13489">
    <property type="entry name" value="Methyltransf_23"/>
    <property type="match status" value="1"/>
</dbReference>
<dbReference type="AlphaFoldDB" id="A0A1F4UHS8"/>